<protein>
    <submittedName>
        <fullName evidence="7">Membrane protein</fullName>
    </submittedName>
</protein>
<dbReference type="RefSeq" id="WP_188409331.1">
    <property type="nucleotide sequence ID" value="NZ_BMCP01000002.1"/>
</dbReference>
<dbReference type="AlphaFoldDB" id="A0A8J2VXJ6"/>
<dbReference type="EMBL" id="BMCP01000002">
    <property type="protein sequence ID" value="GGE40348.1"/>
    <property type="molecule type" value="Genomic_DNA"/>
</dbReference>
<keyword evidence="3" id="KW-0472">Membrane</keyword>
<gene>
    <name evidence="7" type="ORF">GCM10007276_17090</name>
</gene>
<evidence type="ECO:0000256" key="4">
    <source>
        <dbReference type="ARBA" id="ARBA00038306"/>
    </source>
</evidence>
<comment type="subcellular location">
    <subcellularLocation>
        <location evidence="1">Membrane</location>
    </subcellularLocation>
</comment>
<dbReference type="Proteomes" id="UP000602745">
    <property type="component" value="Unassembled WGS sequence"/>
</dbReference>
<evidence type="ECO:0000313" key="8">
    <source>
        <dbReference type="Proteomes" id="UP000602745"/>
    </source>
</evidence>
<dbReference type="InterPro" id="IPR027385">
    <property type="entry name" value="Beta-barrel_OMP"/>
</dbReference>
<feature type="chain" id="PRO_5035199988" evidence="5">
    <location>
        <begin position="24"/>
        <end position="218"/>
    </location>
</feature>
<evidence type="ECO:0000256" key="1">
    <source>
        <dbReference type="ARBA" id="ARBA00004370"/>
    </source>
</evidence>
<dbReference type="GO" id="GO:0016020">
    <property type="term" value="C:membrane"/>
    <property type="evidence" value="ECO:0007669"/>
    <property type="project" value="UniProtKB-SubCell"/>
</dbReference>
<name>A0A8J2VXJ6_9RHOB</name>
<comment type="similarity">
    <text evidence="4">Belongs to the Omp25/RopB family.</text>
</comment>
<feature type="domain" description="Outer membrane protein beta-barrel" evidence="6">
    <location>
        <begin position="12"/>
        <end position="218"/>
    </location>
</feature>
<reference evidence="7" key="1">
    <citation type="journal article" date="2014" name="Int. J. Syst. Evol. Microbiol.">
        <title>Complete genome sequence of Corynebacterium casei LMG S-19264T (=DSM 44701T), isolated from a smear-ripened cheese.</title>
        <authorList>
            <consortium name="US DOE Joint Genome Institute (JGI-PGF)"/>
            <person name="Walter F."/>
            <person name="Albersmeier A."/>
            <person name="Kalinowski J."/>
            <person name="Ruckert C."/>
        </authorList>
    </citation>
    <scope>NUCLEOTIDE SEQUENCE</scope>
    <source>
        <strain evidence="7">CCM 7684</strain>
    </source>
</reference>
<evidence type="ECO:0000259" key="6">
    <source>
        <dbReference type="Pfam" id="PF13505"/>
    </source>
</evidence>
<reference evidence="7" key="2">
    <citation type="submission" date="2020-09" db="EMBL/GenBank/DDBJ databases">
        <authorList>
            <person name="Sun Q."/>
            <person name="Sedlacek I."/>
        </authorList>
    </citation>
    <scope>NUCLEOTIDE SEQUENCE</scope>
    <source>
        <strain evidence="7">CCM 7684</strain>
    </source>
</reference>
<evidence type="ECO:0000256" key="5">
    <source>
        <dbReference type="SAM" id="SignalP"/>
    </source>
</evidence>
<evidence type="ECO:0000256" key="2">
    <source>
        <dbReference type="ARBA" id="ARBA00022729"/>
    </source>
</evidence>
<accession>A0A8J2VXJ6</accession>
<proteinExistence type="inferred from homology"/>
<evidence type="ECO:0000313" key="7">
    <source>
        <dbReference type="EMBL" id="GGE40348.1"/>
    </source>
</evidence>
<sequence length="218" mass="22951">MLKHTRILVAAAAILGLPAAAMAADLPVQQQAPAAYTPVASVYDWSGVYLGAHAGYGWGDIDTDLPGLETDADGFLGGLQAGYNAQWGNWVGGVELEASYSGIEGDDVAGIDTQLNWLGTARVRVGYAFDRVLPYVTGGLALGEVEVEDTVFGFSESNTHLGWTVGAGVEVAVADNISVKGEYSYIDLQDEDYNLGLPVATEAGLDAHTFKVGLNYKF</sequence>
<dbReference type="Gene3D" id="2.40.160.20">
    <property type="match status" value="1"/>
</dbReference>
<feature type="signal peptide" evidence="5">
    <location>
        <begin position="1"/>
        <end position="23"/>
    </location>
</feature>
<dbReference type="InterPro" id="IPR051692">
    <property type="entry name" value="OMP-like"/>
</dbReference>
<dbReference type="PANTHER" id="PTHR34001:SF3">
    <property type="entry name" value="BLL7405 PROTEIN"/>
    <property type="match status" value="1"/>
</dbReference>
<dbReference type="InterPro" id="IPR011250">
    <property type="entry name" value="OMP/PagP_B-barrel"/>
</dbReference>
<keyword evidence="2 5" id="KW-0732">Signal</keyword>
<evidence type="ECO:0000256" key="3">
    <source>
        <dbReference type="ARBA" id="ARBA00023136"/>
    </source>
</evidence>
<keyword evidence="8" id="KW-1185">Reference proteome</keyword>
<dbReference type="SUPFAM" id="SSF56925">
    <property type="entry name" value="OMPA-like"/>
    <property type="match status" value="1"/>
</dbReference>
<dbReference type="Pfam" id="PF13505">
    <property type="entry name" value="OMP_b-brl"/>
    <property type="match status" value="1"/>
</dbReference>
<dbReference type="PANTHER" id="PTHR34001">
    <property type="entry name" value="BLL7405 PROTEIN"/>
    <property type="match status" value="1"/>
</dbReference>
<comment type="caution">
    <text evidence="7">The sequence shown here is derived from an EMBL/GenBank/DDBJ whole genome shotgun (WGS) entry which is preliminary data.</text>
</comment>
<organism evidence="7 8">
    <name type="scientific">Agaricicola taiwanensis</name>
    <dbReference type="NCBI Taxonomy" id="591372"/>
    <lineage>
        <taxon>Bacteria</taxon>
        <taxon>Pseudomonadati</taxon>
        <taxon>Pseudomonadota</taxon>
        <taxon>Alphaproteobacteria</taxon>
        <taxon>Rhodobacterales</taxon>
        <taxon>Paracoccaceae</taxon>
        <taxon>Agaricicola</taxon>
    </lineage>
</organism>